<evidence type="ECO:0000313" key="5">
    <source>
        <dbReference type="EMBL" id="PQD96373.1"/>
    </source>
</evidence>
<accession>A0A2S7N2Z5</accession>
<dbReference type="OrthoDB" id="2375606at2"/>
<keyword evidence="2" id="KW-0808">Transferase</keyword>
<gene>
    <name evidence="5" type="ORF">CYL18_00285</name>
</gene>
<dbReference type="InterPro" id="IPR037100">
    <property type="entry name" value="Spo0B_C_sf"/>
</dbReference>
<dbReference type="RefSeq" id="WP_104847473.1">
    <property type="nucleotide sequence ID" value="NZ_PKOZ01000001.1"/>
</dbReference>
<feature type="domain" description="Sporulation initiation phosphotransferase B C-terminal" evidence="4">
    <location>
        <begin position="59"/>
        <end position="175"/>
    </location>
</feature>
<evidence type="ECO:0000256" key="2">
    <source>
        <dbReference type="ARBA" id="ARBA00022679"/>
    </source>
</evidence>
<proteinExistence type="predicted"/>
<keyword evidence="1" id="KW-0597">Phosphoprotein</keyword>
<evidence type="ECO:0000259" key="4">
    <source>
        <dbReference type="SMART" id="SM01317"/>
    </source>
</evidence>
<name>A0A2S7N2Z5_9BACI</name>
<dbReference type="Pfam" id="PF14682">
    <property type="entry name" value="SPOB_ab"/>
    <property type="match status" value="1"/>
</dbReference>
<dbReference type="GO" id="GO:0000155">
    <property type="term" value="F:phosphorelay sensor kinase activity"/>
    <property type="evidence" value="ECO:0007669"/>
    <property type="project" value="InterPro"/>
</dbReference>
<protein>
    <submittedName>
        <fullName evidence="5">Sporulation protein</fullName>
    </submittedName>
</protein>
<dbReference type="SUPFAM" id="SSF55890">
    <property type="entry name" value="Sporulation response regulatory protein Spo0B"/>
    <property type="match status" value="1"/>
</dbReference>
<evidence type="ECO:0000256" key="3">
    <source>
        <dbReference type="ARBA" id="ARBA00022777"/>
    </source>
</evidence>
<reference evidence="5 6" key="1">
    <citation type="submission" date="2017-12" db="EMBL/GenBank/DDBJ databases">
        <title>Taxonomic description and draft genome of Pradoshia cofamensis Gen. nov., sp. nov., a thermotolerant bacillale isolated from anterior gut of earthworm Eisenia fetida.</title>
        <authorList>
            <person name="Saha T."/>
            <person name="Chakraborty R."/>
        </authorList>
    </citation>
    <scope>NUCLEOTIDE SEQUENCE [LARGE SCALE GENOMIC DNA]</scope>
    <source>
        <strain evidence="5 6">EAG3</strain>
    </source>
</reference>
<evidence type="ECO:0000313" key="6">
    <source>
        <dbReference type="Proteomes" id="UP000239663"/>
    </source>
</evidence>
<dbReference type="Pfam" id="PF14689">
    <property type="entry name" value="SPOB_a"/>
    <property type="match status" value="1"/>
</dbReference>
<keyword evidence="6" id="KW-1185">Reference proteome</keyword>
<dbReference type="AlphaFoldDB" id="A0A2S7N2Z5"/>
<dbReference type="Proteomes" id="UP000239663">
    <property type="component" value="Unassembled WGS sequence"/>
</dbReference>
<evidence type="ECO:0000256" key="1">
    <source>
        <dbReference type="ARBA" id="ARBA00022553"/>
    </source>
</evidence>
<dbReference type="InterPro" id="IPR016120">
    <property type="entry name" value="Sig_transdc_His_kin_SpoOB"/>
</dbReference>
<sequence>METKWTTIDLLRHSRHDWLNKIQLIKGNLALGKMDRVSGLIEEIIIDAKQEAKVSNLDMPCLAELLLTGNWRHYTFELGFEIVDDIAGFAEQDRSLTGFVLEFFEALNQQVTGSSVHTLFVMLSVSEEASLRIGFDFQGHVNSVEHLFDGLSVPDSIEMSAPSGDINSFFFELTVR</sequence>
<dbReference type="SMART" id="SM01317">
    <property type="entry name" value="SPOB_ab"/>
    <property type="match status" value="1"/>
</dbReference>
<dbReference type="InterPro" id="IPR039506">
    <property type="entry name" value="SPOB_a"/>
</dbReference>
<dbReference type="Gene3D" id="1.10.287.130">
    <property type="match status" value="1"/>
</dbReference>
<comment type="caution">
    <text evidence="5">The sequence shown here is derived from an EMBL/GenBank/DDBJ whole genome shotgun (WGS) entry which is preliminary data.</text>
</comment>
<keyword evidence="3" id="KW-0418">Kinase</keyword>
<organism evidence="5 6">
    <name type="scientific">Pradoshia eiseniae</name>
    <dbReference type="NCBI Taxonomy" id="2064768"/>
    <lineage>
        <taxon>Bacteria</taxon>
        <taxon>Bacillati</taxon>
        <taxon>Bacillota</taxon>
        <taxon>Bacilli</taxon>
        <taxon>Bacillales</taxon>
        <taxon>Bacillaceae</taxon>
        <taxon>Pradoshia</taxon>
    </lineage>
</organism>
<dbReference type="EMBL" id="PKOZ01000001">
    <property type="protein sequence ID" value="PQD96373.1"/>
    <property type="molecule type" value="Genomic_DNA"/>
</dbReference>
<dbReference type="InterPro" id="IPR016122">
    <property type="entry name" value="SpoOB_C"/>
</dbReference>
<dbReference type="Gene3D" id="3.30.565.30">
    <property type="entry name" value="Sporulation initiation phosphotransferase B (SpoOB), C-terminal domain"/>
    <property type="match status" value="1"/>
</dbReference>